<accession>A0ABN1MWX0</accession>
<evidence type="ECO:0008006" key="3">
    <source>
        <dbReference type="Google" id="ProtNLM"/>
    </source>
</evidence>
<sequence>MKNHPLNYLKPLLFTIPFLIFSCSEDEDPIDSEPNLGVVEEDFEVRAAYEDTEILTLEVLQSSGLGFRTQSDADICTNTVVTHDESTKKITIDFGTGCTSPNGIVRKGKILLSYSGSNFLLPGTTIVTTFDGYETNGLKIEGKRTITNAGIDIFAKKVTLNVKVENGKVTWPDNTSVTWASTQTRVLTLLDERYEASITGGASGNSREGIDYTVLVTDALVAKEDCRATGNFVPSQGKLEFSILGNTLTADLGEGACDKIVIVTYPGGSKEITMD</sequence>
<dbReference type="EMBL" id="BAAAFI010000002">
    <property type="protein sequence ID" value="GAA0877742.1"/>
    <property type="molecule type" value="Genomic_DNA"/>
</dbReference>
<dbReference type="Proteomes" id="UP001500469">
    <property type="component" value="Unassembled WGS sequence"/>
</dbReference>
<protein>
    <recommendedName>
        <fullName evidence="3">Lipoprotein</fullName>
    </recommendedName>
</protein>
<proteinExistence type="predicted"/>
<evidence type="ECO:0000313" key="2">
    <source>
        <dbReference type="Proteomes" id="UP001500469"/>
    </source>
</evidence>
<reference evidence="1 2" key="1">
    <citation type="journal article" date="2019" name="Int. J. Syst. Evol. Microbiol.">
        <title>The Global Catalogue of Microorganisms (GCM) 10K type strain sequencing project: providing services to taxonomists for standard genome sequencing and annotation.</title>
        <authorList>
            <consortium name="The Broad Institute Genomics Platform"/>
            <consortium name="The Broad Institute Genome Sequencing Center for Infectious Disease"/>
            <person name="Wu L."/>
            <person name="Ma J."/>
        </authorList>
    </citation>
    <scope>NUCLEOTIDE SEQUENCE [LARGE SCALE GENOMIC DNA]</scope>
    <source>
        <strain evidence="1 2">JCM 16112</strain>
    </source>
</reference>
<comment type="caution">
    <text evidence="1">The sequence shown here is derived from an EMBL/GenBank/DDBJ whole genome shotgun (WGS) entry which is preliminary data.</text>
</comment>
<gene>
    <name evidence="1" type="ORF">GCM10009119_07100</name>
</gene>
<keyword evidence="2" id="KW-1185">Reference proteome</keyword>
<organism evidence="1 2">
    <name type="scientific">Algoriphagus jejuensis</name>
    <dbReference type="NCBI Taxonomy" id="419934"/>
    <lineage>
        <taxon>Bacteria</taxon>
        <taxon>Pseudomonadati</taxon>
        <taxon>Bacteroidota</taxon>
        <taxon>Cytophagia</taxon>
        <taxon>Cytophagales</taxon>
        <taxon>Cyclobacteriaceae</taxon>
        <taxon>Algoriphagus</taxon>
    </lineage>
</organism>
<evidence type="ECO:0000313" key="1">
    <source>
        <dbReference type="EMBL" id="GAA0877742.1"/>
    </source>
</evidence>
<dbReference type="PROSITE" id="PS51257">
    <property type="entry name" value="PROKAR_LIPOPROTEIN"/>
    <property type="match status" value="1"/>
</dbReference>
<name>A0ABN1MWX0_9BACT</name>
<dbReference type="RefSeq" id="WP_343848459.1">
    <property type="nucleotide sequence ID" value="NZ_BAAAFI010000002.1"/>
</dbReference>